<sequence length="366" mass="41757">MIINDERQLASMRKIADLQPIPGADAIEVATIDGWEVVVKKGEFRVGSDCVYFEIDSLLPTDHPAFRFLETRAKIYDGKMRARIKTIKLRGQISQGIALPTGAFTVGELLGGQEMDKTIDQMLDVIKYEPPQDGTGCNPGGTFPIFIPKTDEERCQNIFNRYKEKYADVKFAKSLKLDGSSITMAWVTDPELFLDLGTEEEPYAHDYDDAQFIVASRNQVLRYNADSKWWKGVENYQIVDRLKELGMSVAIQGELMGPGIQKNRENFDKYRIFAFRAWFIDEQRFATDEEFQDLCRTLGMEICPQLGYSYPFQEFTNVKDMLAAADIPSIEHKIAEGVVYKSVELVDGRMVHFKAINNKFLLKCED</sequence>
<dbReference type="SUPFAM" id="SSF56091">
    <property type="entry name" value="DNA ligase/mRNA capping enzyme, catalytic domain"/>
    <property type="match status" value="1"/>
</dbReference>
<evidence type="ECO:0000313" key="2">
    <source>
        <dbReference type="EMBL" id="UYD60508.1"/>
    </source>
</evidence>
<reference evidence="2" key="1">
    <citation type="submission" date="2022-09" db="EMBL/GenBank/DDBJ databases">
        <title>On Diversity and Genetic Richness: Insights on Aeromonad Phage Diversity through Physicochemical and Molecular Analysis.</title>
        <authorList>
            <person name="Papa D.M."/>
            <person name="Rousseau G."/>
            <person name="Tremblay D."/>
            <person name="Labrie S."/>
            <person name="Gutierrez T.A."/>
            <person name="Ramos J.D."/>
            <person name="Moineau S."/>
        </authorList>
    </citation>
    <scope>NUCLEOTIDE SEQUENCE</scope>
</reference>
<dbReference type="InterPro" id="IPR012646">
    <property type="entry name" value="RNA_ligase_DRB0094"/>
</dbReference>
<dbReference type="InterPro" id="IPR021122">
    <property type="entry name" value="RNA_ligase_dom_REL/Rnl2"/>
</dbReference>
<proteinExistence type="predicted"/>
<gene>
    <name evidence="2" type="ORF">NPHMPGLK_00173</name>
</gene>
<feature type="domain" description="RNA ligase" evidence="1">
    <location>
        <begin position="175"/>
        <end position="354"/>
    </location>
</feature>
<name>A0AA94YS50_9CAUD</name>
<dbReference type="Gene3D" id="3.30.470.30">
    <property type="entry name" value="DNA ligase/mRNA capping enzyme"/>
    <property type="match status" value="1"/>
</dbReference>
<dbReference type="Pfam" id="PF21189">
    <property type="entry name" value="PHA02142"/>
    <property type="match status" value="1"/>
</dbReference>
<organism evidence="2">
    <name type="scientific">Aeromonas phage vB_AehM_DM2</name>
    <dbReference type="NCBI Taxonomy" id="2973716"/>
    <lineage>
        <taxon>Viruses</taxon>
        <taxon>Duplodnaviria</taxon>
        <taxon>Heunggongvirae</taxon>
        <taxon>Uroviricota</taxon>
        <taxon>Caudoviricetes</taxon>
        <taxon>Pantevenvirales</taxon>
        <taxon>Straboviridae</taxon>
        <taxon>Biquartavirus</taxon>
    </lineage>
</organism>
<accession>A0AA94YS50</accession>
<protein>
    <recommendedName>
        <fullName evidence="1">RNA ligase domain-containing protein</fullName>
    </recommendedName>
</protein>
<evidence type="ECO:0000259" key="1">
    <source>
        <dbReference type="Pfam" id="PF09414"/>
    </source>
</evidence>
<dbReference type="NCBIfam" id="TIGR02306">
    <property type="entry name" value="RNA_lig_DRB0094"/>
    <property type="match status" value="1"/>
</dbReference>
<dbReference type="Pfam" id="PF09414">
    <property type="entry name" value="RNA_ligase"/>
    <property type="match status" value="1"/>
</dbReference>
<dbReference type="EMBL" id="OP380605">
    <property type="protein sequence ID" value="UYD60508.1"/>
    <property type="molecule type" value="Genomic_DNA"/>
</dbReference>